<dbReference type="Proteomes" id="UP000499080">
    <property type="component" value="Unassembled WGS sequence"/>
</dbReference>
<dbReference type="SUPFAM" id="SSF56112">
    <property type="entry name" value="Protein kinase-like (PK-like)"/>
    <property type="match status" value="1"/>
</dbReference>
<dbReference type="InterPro" id="IPR011009">
    <property type="entry name" value="Kinase-like_dom_sf"/>
</dbReference>
<dbReference type="AlphaFoldDB" id="A0A4Y2WIY7"/>
<name>A0A4Y2WIY7_ARAVE</name>
<reference evidence="1 2" key="1">
    <citation type="journal article" date="2019" name="Sci. Rep.">
        <title>Orb-weaving spider Araneus ventricosus genome elucidates the spidroin gene catalogue.</title>
        <authorList>
            <person name="Kono N."/>
            <person name="Nakamura H."/>
            <person name="Ohtoshi R."/>
            <person name="Moran D.A.P."/>
            <person name="Shinohara A."/>
            <person name="Yoshida Y."/>
            <person name="Fujiwara M."/>
            <person name="Mori M."/>
            <person name="Tomita M."/>
            <person name="Arakawa K."/>
        </authorList>
    </citation>
    <scope>NUCLEOTIDE SEQUENCE [LARGE SCALE GENOMIC DNA]</scope>
</reference>
<feature type="non-terminal residue" evidence="1">
    <location>
        <position position="1"/>
    </location>
</feature>
<dbReference type="OrthoDB" id="6430287at2759"/>
<dbReference type="EMBL" id="BGPR01060766">
    <property type="protein sequence ID" value="GBO36566.1"/>
    <property type="molecule type" value="Genomic_DNA"/>
</dbReference>
<accession>A0A4Y2WIY7</accession>
<comment type="caution">
    <text evidence="1">The sequence shown here is derived from an EMBL/GenBank/DDBJ whole genome shotgun (WGS) entry which is preliminary data.</text>
</comment>
<sequence length="61" mass="7079">PLFRGQSEVDQLRKIFEIMGSPEESQWPEVSMPWASFKNYKKQPLEAFVPEITPDGLDLLQ</sequence>
<organism evidence="1 2">
    <name type="scientific">Araneus ventricosus</name>
    <name type="common">Orbweaver spider</name>
    <name type="synonym">Epeira ventricosa</name>
    <dbReference type="NCBI Taxonomy" id="182803"/>
    <lineage>
        <taxon>Eukaryota</taxon>
        <taxon>Metazoa</taxon>
        <taxon>Ecdysozoa</taxon>
        <taxon>Arthropoda</taxon>
        <taxon>Chelicerata</taxon>
        <taxon>Arachnida</taxon>
        <taxon>Araneae</taxon>
        <taxon>Araneomorphae</taxon>
        <taxon>Entelegynae</taxon>
        <taxon>Araneoidea</taxon>
        <taxon>Araneidae</taxon>
        <taxon>Araneus</taxon>
    </lineage>
</organism>
<keyword evidence="2" id="KW-1185">Reference proteome</keyword>
<feature type="non-terminal residue" evidence="1">
    <location>
        <position position="61"/>
    </location>
</feature>
<protein>
    <submittedName>
        <fullName evidence="1">Uncharacterized protein</fullName>
    </submittedName>
</protein>
<evidence type="ECO:0000313" key="2">
    <source>
        <dbReference type="Proteomes" id="UP000499080"/>
    </source>
</evidence>
<proteinExistence type="predicted"/>
<dbReference type="Gene3D" id="1.10.510.10">
    <property type="entry name" value="Transferase(Phosphotransferase) domain 1"/>
    <property type="match status" value="1"/>
</dbReference>
<gene>
    <name evidence="1" type="ORF">AVEN_259499_1</name>
</gene>
<evidence type="ECO:0000313" key="1">
    <source>
        <dbReference type="EMBL" id="GBO36566.1"/>
    </source>
</evidence>